<keyword evidence="2" id="KW-0732">Signal</keyword>
<evidence type="ECO:0000256" key="2">
    <source>
        <dbReference type="SAM" id="SignalP"/>
    </source>
</evidence>
<sequence length="354" mass="38698">MRLMTSPRTTPSVMYIAVLLMITSVLCAAAPKVGIRIVSRTNPAEEGPQGPVPFREPVVLFQGPFTSSADSLECLTENPGVINTESALVDFCHLKNVTYVAKKPEAAEGAEEAESSEPPMRKILGIFRGWKIDPVNMRYKYMLFDDGDTCGNSGERMALSVELVPTKNSDTKAHFYDFKQVEQCTFSAKLFAFVPVKDIKPEQGIHTSGVLDITDAQETLPQVCGQMTCSYNTITRKVQGVMNQARHVEKVISGISLTQMPHLANLTLDASKSILRSSNIVLERSLELLDTLAKLQAELLAARKQTESDTYEDNPVGVVAGKEDLNQDSPSDDGSAADQQLEDQIVEVVVDVEG</sequence>
<name>K3WQ94_GLOUD</name>
<evidence type="ECO:0000313" key="3">
    <source>
        <dbReference type="EnsemblProtists" id="PYU1_T007136"/>
    </source>
</evidence>
<dbReference type="Proteomes" id="UP000019132">
    <property type="component" value="Unassembled WGS sequence"/>
</dbReference>
<accession>K3WQ94</accession>
<evidence type="ECO:0000313" key="4">
    <source>
        <dbReference type="Proteomes" id="UP000019132"/>
    </source>
</evidence>
<dbReference type="eggNOG" id="ENOG502S1JV">
    <property type="taxonomic scope" value="Eukaryota"/>
</dbReference>
<protein>
    <submittedName>
        <fullName evidence="3">Uncharacterized protein</fullName>
    </submittedName>
</protein>
<dbReference type="HOGENOM" id="CLU_067706_0_0_1"/>
<dbReference type="VEuPathDB" id="FungiDB:PYU1_G007121"/>
<proteinExistence type="predicted"/>
<dbReference type="InParanoid" id="K3WQ94"/>
<reference evidence="3" key="3">
    <citation type="submission" date="2015-02" db="UniProtKB">
        <authorList>
            <consortium name="EnsemblProtists"/>
        </authorList>
    </citation>
    <scope>IDENTIFICATION</scope>
    <source>
        <strain evidence="3">DAOM BR144</strain>
    </source>
</reference>
<dbReference type="EMBL" id="GL376560">
    <property type="status" value="NOT_ANNOTATED_CDS"/>
    <property type="molecule type" value="Genomic_DNA"/>
</dbReference>
<keyword evidence="4" id="KW-1185">Reference proteome</keyword>
<dbReference type="OMA" id="WHIDPIT"/>
<evidence type="ECO:0000256" key="1">
    <source>
        <dbReference type="SAM" id="MobiDB-lite"/>
    </source>
</evidence>
<feature type="signal peptide" evidence="2">
    <location>
        <begin position="1"/>
        <end position="29"/>
    </location>
</feature>
<feature type="region of interest" description="Disordered" evidence="1">
    <location>
        <begin position="303"/>
        <end position="340"/>
    </location>
</feature>
<organism evidence="3 4">
    <name type="scientific">Globisporangium ultimum (strain ATCC 200006 / CBS 805.95 / DAOM BR144)</name>
    <name type="common">Pythium ultimum</name>
    <dbReference type="NCBI Taxonomy" id="431595"/>
    <lineage>
        <taxon>Eukaryota</taxon>
        <taxon>Sar</taxon>
        <taxon>Stramenopiles</taxon>
        <taxon>Oomycota</taxon>
        <taxon>Peronosporomycetes</taxon>
        <taxon>Pythiales</taxon>
        <taxon>Pythiaceae</taxon>
        <taxon>Globisporangium</taxon>
    </lineage>
</organism>
<dbReference type="AlphaFoldDB" id="K3WQ94"/>
<reference evidence="4" key="2">
    <citation type="submission" date="2010-04" db="EMBL/GenBank/DDBJ databases">
        <authorList>
            <person name="Buell R."/>
            <person name="Hamilton J."/>
            <person name="Hostetler J."/>
        </authorList>
    </citation>
    <scope>NUCLEOTIDE SEQUENCE [LARGE SCALE GENOMIC DNA]</scope>
    <source>
        <strain evidence="4">DAOM:BR144</strain>
    </source>
</reference>
<feature type="chain" id="PRO_5003868001" evidence="2">
    <location>
        <begin position="30"/>
        <end position="354"/>
    </location>
</feature>
<reference evidence="4" key="1">
    <citation type="journal article" date="2010" name="Genome Biol.">
        <title>Genome sequence of the necrotrophic plant pathogen Pythium ultimum reveals original pathogenicity mechanisms and effector repertoire.</title>
        <authorList>
            <person name="Levesque C.A."/>
            <person name="Brouwer H."/>
            <person name="Cano L."/>
            <person name="Hamilton J.P."/>
            <person name="Holt C."/>
            <person name="Huitema E."/>
            <person name="Raffaele S."/>
            <person name="Robideau G.P."/>
            <person name="Thines M."/>
            <person name="Win J."/>
            <person name="Zerillo M.M."/>
            <person name="Beakes G.W."/>
            <person name="Boore J.L."/>
            <person name="Busam D."/>
            <person name="Dumas B."/>
            <person name="Ferriera S."/>
            <person name="Fuerstenberg S.I."/>
            <person name="Gachon C.M."/>
            <person name="Gaulin E."/>
            <person name="Govers F."/>
            <person name="Grenville-Briggs L."/>
            <person name="Horner N."/>
            <person name="Hostetler J."/>
            <person name="Jiang R.H."/>
            <person name="Johnson J."/>
            <person name="Krajaejun T."/>
            <person name="Lin H."/>
            <person name="Meijer H.J."/>
            <person name="Moore B."/>
            <person name="Morris P."/>
            <person name="Phuntmart V."/>
            <person name="Puiu D."/>
            <person name="Shetty J."/>
            <person name="Stajich J.E."/>
            <person name="Tripathy S."/>
            <person name="Wawra S."/>
            <person name="van West P."/>
            <person name="Whitty B.R."/>
            <person name="Coutinho P.M."/>
            <person name="Henrissat B."/>
            <person name="Martin F."/>
            <person name="Thomas P.D."/>
            <person name="Tyler B.M."/>
            <person name="De Vries R.P."/>
            <person name="Kamoun S."/>
            <person name="Yandell M."/>
            <person name="Tisserat N."/>
            <person name="Buell C.R."/>
        </authorList>
    </citation>
    <scope>NUCLEOTIDE SEQUENCE</scope>
    <source>
        <strain evidence="4">DAOM:BR144</strain>
    </source>
</reference>
<dbReference type="EnsemblProtists" id="PYU1_T007136">
    <property type="protein sequence ID" value="PYU1_T007136"/>
    <property type="gene ID" value="PYU1_G007121"/>
</dbReference>